<dbReference type="AlphaFoldDB" id="A0A414FX09"/>
<keyword evidence="1" id="KW-1133">Transmembrane helix</keyword>
<proteinExistence type="predicted"/>
<evidence type="ECO:0000256" key="1">
    <source>
        <dbReference type="SAM" id="Phobius"/>
    </source>
</evidence>
<name>A0A414FX09_9ACTN</name>
<sequence length="164" mass="17240">MSARKGVVCEEGAQATVELAVVAPVLVVLALISYNMMVFVSATARFDRVAPDIVLAHGSSPPASESDAGVGTWGVADAVAGELERAMEGYEVEIEVEVSEGGRGGLDGSGVLGLVGPLRDVTCVMRYRPWPQGWSIAGVELGAPLFMEHERCVTIDPWRSGVIV</sequence>
<gene>
    <name evidence="2" type="ORF">DW787_04680</name>
</gene>
<dbReference type="RefSeq" id="WP_118271845.1">
    <property type="nucleotide sequence ID" value="NZ_QSJI01000003.1"/>
</dbReference>
<dbReference type="Proteomes" id="UP000286050">
    <property type="component" value="Unassembled WGS sequence"/>
</dbReference>
<comment type="caution">
    <text evidence="2">The sequence shown here is derived from an EMBL/GenBank/DDBJ whole genome shotgun (WGS) entry which is preliminary data.</text>
</comment>
<organism evidence="2 3">
    <name type="scientific">Collinsella intestinalis</name>
    <dbReference type="NCBI Taxonomy" id="147207"/>
    <lineage>
        <taxon>Bacteria</taxon>
        <taxon>Bacillati</taxon>
        <taxon>Actinomycetota</taxon>
        <taxon>Coriobacteriia</taxon>
        <taxon>Coriobacteriales</taxon>
        <taxon>Coriobacteriaceae</taxon>
        <taxon>Collinsella</taxon>
    </lineage>
</organism>
<evidence type="ECO:0000313" key="3">
    <source>
        <dbReference type="Proteomes" id="UP000286050"/>
    </source>
</evidence>
<evidence type="ECO:0000313" key="2">
    <source>
        <dbReference type="EMBL" id="RHD55984.1"/>
    </source>
</evidence>
<accession>A0A414FX09</accession>
<keyword evidence="1" id="KW-0812">Transmembrane</keyword>
<evidence type="ECO:0008006" key="4">
    <source>
        <dbReference type="Google" id="ProtNLM"/>
    </source>
</evidence>
<reference evidence="2 3" key="1">
    <citation type="submission" date="2018-08" db="EMBL/GenBank/DDBJ databases">
        <title>A genome reference for cultivated species of the human gut microbiota.</title>
        <authorList>
            <person name="Zou Y."/>
            <person name="Xue W."/>
            <person name="Luo G."/>
        </authorList>
    </citation>
    <scope>NUCLEOTIDE SEQUENCE [LARGE SCALE GENOMIC DNA]</scope>
    <source>
        <strain evidence="2 3">AM30-5LB</strain>
    </source>
</reference>
<dbReference type="EMBL" id="QSJI01000003">
    <property type="protein sequence ID" value="RHD55984.1"/>
    <property type="molecule type" value="Genomic_DNA"/>
</dbReference>
<feature type="transmembrane region" description="Helical" evidence="1">
    <location>
        <begin position="20"/>
        <end position="40"/>
    </location>
</feature>
<protein>
    <recommendedName>
        <fullName evidence="4">Pilus assembly protein</fullName>
    </recommendedName>
</protein>
<keyword evidence="1" id="KW-0472">Membrane</keyword>